<reference evidence="3 4" key="1">
    <citation type="submission" date="2019-03" db="EMBL/GenBank/DDBJ databases">
        <title>Genomics of glacier-inhabiting Cryobacterium strains.</title>
        <authorList>
            <person name="Liu Q."/>
            <person name="Xin Y.-H."/>
        </authorList>
    </citation>
    <scope>NUCLEOTIDE SEQUENCE [LARGE SCALE GENOMIC DNA]</scope>
    <source>
        <strain evidence="3 4">CGMCC 1.4292</strain>
    </source>
</reference>
<evidence type="ECO:0000256" key="2">
    <source>
        <dbReference type="ARBA" id="ARBA00023204"/>
    </source>
</evidence>
<dbReference type="GO" id="GO:0006307">
    <property type="term" value="P:DNA alkylation repair"/>
    <property type="evidence" value="ECO:0007669"/>
    <property type="project" value="TreeGrafter"/>
</dbReference>
<dbReference type="GO" id="GO:0008725">
    <property type="term" value="F:DNA-3-methyladenine glycosylase activity"/>
    <property type="evidence" value="ECO:0007669"/>
    <property type="project" value="TreeGrafter"/>
</dbReference>
<dbReference type="GO" id="GO:0032993">
    <property type="term" value="C:protein-DNA complex"/>
    <property type="evidence" value="ECO:0007669"/>
    <property type="project" value="TreeGrafter"/>
</dbReference>
<accession>A0A4Y8KN99</accession>
<dbReference type="Proteomes" id="UP000298218">
    <property type="component" value="Unassembled WGS sequence"/>
</dbReference>
<dbReference type="OrthoDB" id="5501430at2"/>
<dbReference type="AlphaFoldDB" id="A0A4Y8KN99"/>
<sequence length="282" mass="30623">MRHGAFDPTHGVAADGALWRTSLTNDGPASLRFTQTGLHTIRCESWGLGAHAAVDAAPEMVGALDDPSSFLPGDARLSDAHRRWPGLRIPRTGRVLESLIPAVLEQKVISVQATASWRRLVNAYGTPAPGPAPLNMRVVPSTRAWQLIPSWEWHKAGVDPRRAGIVQVCLGLARQLEAATLLSTADASARLRVVPGIGAWTAAEVAQRAFGDADALAVGDFHLAGIIGHSLFGRPLTDEQMVEAMEKWRPHRYRVVRLLEASGTAQKPRHGPKMSFVDHRRH</sequence>
<evidence type="ECO:0000256" key="1">
    <source>
        <dbReference type="ARBA" id="ARBA00022763"/>
    </source>
</evidence>
<dbReference type="InterPro" id="IPR051912">
    <property type="entry name" value="Alkylbase_DNA_Glycosylase/TA"/>
</dbReference>
<dbReference type="GO" id="GO:0032131">
    <property type="term" value="F:alkylated DNA binding"/>
    <property type="evidence" value="ECO:0007669"/>
    <property type="project" value="TreeGrafter"/>
</dbReference>
<comment type="caution">
    <text evidence="3">The sequence shown here is derived from an EMBL/GenBank/DDBJ whole genome shotgun (WGS) entry which is preliminary data.</text>
</comment>
<keyword evidence="1" id="KW-0227">DNA damage</keyword>
<dbReference type="GO" id="GO:0006285">
    <property type="term" value="P:base-excision repair, AP site formation"/>
    <property type="evidence" value="ECO:0007669"/>
    <property type="project" value="TreeGrafter"/>
</dbReference>
<dbReference type="PANTHER" id="PTHR43003">
    <property type="entry name" value="DNA-3-METHYLADENINE GLYCOSYLASE"/>
    <property type="match status" value="1"/>
</dbReference>
<dbReference type="PANTHER" id="PTHR43003:SF6">
    <property type="entry name" value="DNA GLYCOSYLASE"/>
    <property type="match status" value="1"/>
</dbReference>
<keyword evidence="2" id="KW-0234">DNA repair</keyword>
<dbReference type="GO" id="GO:0043916">
    <property type="term" value="F:DNA-7-methylguanine glycosylase activity"/>
    <property type="evidence" value="ECO:0007669"/>
    <property type="project" value="TreeGrafter"/>
</dbReference>
<keyword evidence="4" id="KW-1185">Reference proteome</keyword>
<dbReference type="GO" id="GO:0005737">
    <property type="term" value="C:cytoplasm"/>
    <property type="evidence" value="ECO:0007669"/>
    <property type="project" value="TreeGrafter"/>
</dbReference>
<protein>
    <submittedName>
        <fullName evidence="3">DNA-3-methyladenine glycosylase 2 family protein</fullName>
    </submittedName>
</protein>
<evidence type="ECO:0000313" key="4">
    <source>
        <dbReference type="Proteomes" id="UP000298218"/>
    </source>
</evidence>
<name>A0A4Y8KN99_9MICO</name>
<dbReference type="Gene3D" id="1.10.340.30">
    <property type="entry name" value="Hypothetical protein, domain 2"/>
    <property type="match status" value="1"/>
</dbReference>
<dbReference type="InterPro" id="IPR011257">
    <property type="entry name" value="DNA_glycosylase"/>
</dbReference>
<dbReference type="EMBL" id="SOHQ01000035">
    <property type="protein sequence ID" value="TFD76623.1"/>
    <property type="molecule type" value="Genomic_DNA"/>
</dbReference>
<organism evidence="3 4">
    <name type="scientific">Cryobacterium psychrophilum</name>
    <dbReference type="NCBI Taxonomy" id="41988"/>
    <lineage>
        <taxon>Bacteria</taxon>
        <taxon>Bacillati</taxon>
        <taxon>Actinomycetota</taxon>
        <taxon>Actinomycetes</taxon>
        <taxon>Micrococcales</taxon>
        <taxon>Microbacteriaceae</taxon>
        <taxon>Cryobacterium</taxon>
    </lineage>
</organism>
<gene>
    <name evidence="3" type="ORF">E3T53_13155</name>
</gene>
<proteinExistence type="predicted"/>
<evidence type="ECO:0000313" key="3">
    <source>
        <dbReference type="EMBL" id="TFD76623.1"/>
    </source>
</evidence>
<dbReference type="SUPFAM" id="SSF48150">
    <property type="entry name" value="DNA-glycosylase"/>
    <property type="match status" value="1"/>
</dbReference>